<evidence type="ECO:0000313" key="3">
    <source>
        <dbReference type="Proteomes" id="UP000054342"/>
    </source>
</evidence>
<organism evidence="2 3">
    <name type="scientific">Exophiala xenobiotica</name>
    <dbReference type="NCBI Taxonomy" id="348802"/>
    <lineage>
        <taxon>Eukaryota</taxon>
        <taxon>Fungi</taxon>
        <taxon>Dikarya</taxon>
        <taxon>Ascomycota</taxon>
        <taxon>Pezizomycotina</taxon>
        <taxon>Eurotiomycetes</taxon>
        <taxon>Chaetothyriomycetidae</taxon>
        <taxon>Chaetothyriales</taxon>
        <taxon>Herpotrichiellaceae</taxon>
        <taxon>Exophiala</taxon>
    </lineage>
</organism>
<dbReference type="RefSeq" id="XP_013321485.1">
    <property type="nucleotide sequence ID" value="XM_013466031.1"/>
</dbReference>
<gene>
    <name evidence="2" type="ORF">PV05_01082</name>
</gene>
<name>A0A0D2C7J2_9EURO</name>
<dbReference type="AlphaFoldDB" id="A0A0D2C7J2"/>
<evidence type="ECO:0000256" key="1">
    <source>
        <dbReference type="SAM" id="MobiDB-lite"/>
    </source>
</evidence>
<feature type="region of interest" description="Disordered" evidence="1">
    <location>
        <begin position="1"/>
        <end position="23"/>
    </location>
</feature>
<keyword evidence="3" id="KW-1185">Reference proteome</keyword>
<reference evidence="2 3" key="1">
    <citation type="submission" date="2015-01" db="EMBL/GenBank/DDBJ databases">
        <title>The Genome Sequence of Exophiala xenobiotica CBS118157.</title>
        <authorList>
            <consortium name="The Broad Institute Genomics Platform"/>
            <person name="Cuomo C."/>
            <person name="de Hoog S."/>
            <person name="Gorbushina A."/>
            <person name="Stielow B."/>
            <person name="Teixiera M."/>
            <person name="Abouelleil A."/>
            <person name="Chapman S.B."/>
            <person name="Priest M."/>
            <person name="Young S.K."/>
            <person name="Wortman J."/>
            <person name="Nusbaum C."/>
            <person name="Birren B."/>
        </authorList>
    </citation>
    <scope>NUCLEOTIDE SEQUENCE [LARGE SCALE GENOMIC DNA]</scope>
    <source>
        <strain evidence="2 3">CBS 118157</strain>
    </source>
</reference>
<protein>
    <submittedName>
        <fullName evidence="2">Uncharacterized protein</fullName>
    </submittedName>
</protein>
<evidence type="ECO:0000313" key="2">
    <source>
        <dbReference type="EMBL" id="KIW60901.1"/>
    </source>
</evidence>
<accession>A0A0D2C7J2</accession>
<proteinExistence type="predicted"/>
<dbReference type="GeneID" id="25322990"/>
<dbReference type="Proteomes" id="UP000054342">
    <property type="component" value="Unassembled WGS sequence"/>
</dbReference>
<dbReference type="HOGENOM" id="CLU_1447694_0_0_1"/>
<sequence>MSSSTTSGSQGSSSSSTATITPNTSFSSGHDNIHIIKSWSGDISRCLLSYEAETLLRFTHEAPLIVKKAVGEYLMRLTVYPTSPRALTWCRYRLELLGTIVDNSNDNDVAVDASADTVSNLSQSITRDNADIPSLLNRIQDVEFSAYELFRIWGQTSSINLDDCWSLWVAADDIVQVVVEDIEGELG</sequence>
<dbReference type="OrthoDB" id="10603783at2759"/>
<dbReference type="EMBL" id="KN847317">
    <property type="protein sequence ID" value="KIW60901.1"/>
    <property type="molecule type" value="Genomic_DNA"/>
</dbReference>